<dbReference type="SUPFAM" id="SSF53649">
    <property type="entry name" value="Alkaline phosphatase-like"/>
    <property type="match status" value="1"/>
</dbReference>
<feature type="chain" id="PRO_5016762915" evidence="1">
    <location>
        <begin position="29"/>
        <end position="956"/>
    </location>
</feature>
<keyword evidence="1" id="KW-0732">Signal</keyword>
<organism evidence="2 3">
    <name type="scientific">Vibrio casei</name>
    <dbReference type="NCBI Taxonomy" id="673372"/>
    <lineage>
        <taxon>Bacteria</taxon>
        <taxon>Pseudomonadati</taxon>
        <taxon>Pseudomonadota</taxon>
        <taxon>Gammaproteobacteria</taxon>
        <taxon>Vibrionales</taxon>
        <taxon>Vibrionaceae</taxon>
        <taxon>Vibrio</taxon>
    </lineage>
</organism>
<proteinExistence type="predicted"/>
<reference evidence="2 3" key="1">
    <citation type="journal article" date="2017" name="Elife">
        <title>Extensive horizontal gene transfer in cheese-associated bacteria.</title>
        <authorList>
            <person name="Bonham K.S."/>
            <person name="Wolfe B.E."/>
            <person name="Dutton R.J."/>
        </authorList>
    </citation>
    <scope>NUCLEOTIDE SEQUENCE [LARGE SCALE GENOMIC DNA]</scope>
    <source>
        <strain evidence="2 3">JB196</strain>
    </source>
</reference>
<dbReference type="GeneID" id="303190337"/>
<sequence>MKPVIKKRLSGLFVIMSLIGMKISPAQADRISSMPVIAPLYYSGTLVKNNILNQFDTTFSVGRDVTAFTIAGMTLDAYILTLPLPLETKNRVIKRLSNPFYSIALGHFLYVFYDQYSRAENKDQFRAHLFNHYSSAELEPWQHTLFYLDEEESDMRDVEQPADEVERREGVTMNRPFFAMLVSIYDELFNNDDWELAKSLPDHYQYLTTSAKDQAIIVHVQTLLMGELSKYAESMPQGEMRSAMDAILDDAKPANQGKTNNKAQALTITLIDFVRMNVLKAYRQYVQPTQRAEVFTRWMQDKLEDNPDELIAYLQSRQNRPRAVQIVVDGLSQGLMEGLAQSKGSPYLHQAFKQDQVFKAFKPKGDMGSPEHQPQHNFLNQLVNKGENDPNYLPFFKRLYQLHKNGIASDGISSTPTISVRNLPIVKTGATVSGEGGTGIPNFHFVDRQQDRAYYFFGNDALQLEPLTEQRGMQTMFDRLNYLKTMNCNAQYDWNAQLSFDALVNLGLGESIRDFGEQRCLLELQHRAKAERIASKKRQTLINDIQAYQSLSDWRLLTKMSQKAVLNDQIAELATLNEQAMPDYLLMYNPWPDHFAHFKGPFGDEIINPTGELNRLDFWLGQVDEAYKQAGIHQHTLWGMAGDHGLSAVHYTLSPELVVFDGLKKQGVELKVLKISSDEGEGPKMTNALHYPSNKGVDVVIASTAGGNYMMDFFNSERGWKVQPLYKELTTLKPIGGGKPMNIIHEMAYRLRESLDYLVVREADCTTQRCAVRVVGYRNGQIRHEVITRIGARITYQAVDGKGAPELLSIGLTNPYKAALTDEQVQRKQSLMQTCMAPKGCIAAQWRSLTAMSTRPDSVMQLVHLYEDDRAGTVNLFPKDGFGYNTLVPGRHAGETYLEKDAFVSFWKDGMKPKTRLGAVDNGSLAPTLYEYLTGNQVNVGVDGWGYPSVLKNLQE</sequence>
<accession>A0A368LKD6</accession>
<dbReference type="Gene3D" id="3.40.720.10">
    <property type="entry name" value="Alkaline Phosphatase, subunit A"/>
    <property type="match status" value="1"/>
</dbReference>
<dbReference type="InterPro" id="IPR002591">
    <property type="entry name" value="Phosphodiest/P_Trfase"/>
</dbReference>
<evidence type="ECO:0000313" key="3">
    <source>
        <dbReference type="Proteomes" id="UP000252479"/>
    </source>
</evidence>
<dbReference type="AlphaFoldDB" id="A0A368LKD6"/>
<gene>
    <name evidence="2" type="ORF">CIK83_15530</name>
</gene>
<protein>
    <submittedName>
        <fullName evidence="2">Nucleotide pyrophosphatase</fullName>
    </submittedName>
</protein>
<keyword evidence="3" id="KW-1185">Reference proteome</keyword>
<dbReference type="RefSeq" id="WP_086960493.1">
    <property type="nucleotide sequence ID" value="NZ_FUKS01000029.1"/>
</dbReference>
<dbReference type="InterPro" id="IPR017850">
    <property type="entry name" value="Alkaline_phosphatase_core_sf"/>
</dbReference>
<dbReference type="Pfam" id="PF01663">
    <property type="entry name" value="Phosphodiest"/>
    <property type="match status" value="1"/>
</dbReference>
<feature type="signal peptide" evidence="1">
    <location>
        <begin position="1"/>
        <end position="28"/>
    </location>
</feature>
<evidence type="ECO:0000256" key="1">
    <source>
        <dbReference type="SAM" id="SignalP"/>
    </source>
</evidence>
<dbReference type="EMBL" id="QPGL01000002">
    <property type="protein sequence ID" value="RCS70813.1"/>
    <property type="molecule type" value="Genomic_DNA"/>
</dbReference>
<comment type="caution">
    <text evidence="2">The sequence shown here is derived from an EMBL/GenBank/DDBJ whole genome shotgun (WGS) entry which is preliminary data.</text>
</comment>
<dbReference type="Proteomes" id="UP000252479">
    <property type="component" value="Unassembled WGS sequence"/>
</dbReference>
<evidence type="ECO:0000313" key="2">
    <source>
        <dbReference type="EMBL" id="RCS70813.1"/>
    </source>
</evidence>
<name>A0A368LKD6_9VIBR</name>